<organism evidence="4 5">
    <name type="scientific">Daphnia sinensis</name>
    <dbReference type="NCBI Taxonomy" id="1820382"/>
    <lineage>
        <taxon>Eukaryota</taxon>
        <taxon>Metazoa</taxon>
        <taxon>Ecdysozoa</taxon>
        <taxon>Arthropoda</taxon>
        <taxon>Crustacea</taxon>
        <taxon>Branchiopoda</taxon>
        <taxon>Diplostraca</taxon>
        <taxon>Cladocera</taxon>
        <taxon>Anomopoda</taxon>
        <taxon>Daphniidae</taxon>
        <taxon>Daphnia</taxon>
        <taxon>Daphnia similis group</taxon>
    </lineage>
</organism>
<dbReference type="PANTHER" id="PTHR12842:SF6">
    <property type="entry name" value="FI01459P"/>
    <property type="match status" value="1"/>
</dbReference>
<name>A0AAD5KTM1_9CRUS</name>
<evidence type="ECO:0000256" key="3">
    <source>
        <dbReference type="SAM" id="MobiDB-lite"/>
    </source>
</evidence>
<feature type="compositionally biased region" description="Acidic residues" evidence="3">
    <location>
        <begin position="1"/>
        <end position="30"/>
    </location>
</feature>
<dbReference type="InterPro" id="IPR007998">
    <property type="entry name" value="DUF719"/>
</dbReference>
<evidence type="ECO:0000256" key="2">
    <source>
        <dbReference type="ARBA" id="ARBA00022553"/>
    </source>
</evidence>
<dbReference type="PANTHER" id="PTHR12842">
    <property type="entry name" value="FI01459P"/>
    <property type="match status" value="1"/>
</dbReference>
<dbReference type="Proteomes" id="UP000820818">
    <property type="component" value="Linkage Group LG4"/>
</dbReference>
<keyword evidence="5" id="KW-1185">Reference proteome</keyword>
<keyword evidence="2" id="KW-0597">Phosphoprotein</keyword>
<evidence type="ECO:0000313" key="5">
    <source>
        <dbReference type="Proteomes" id="UP000820818"/>
    </source>
</evidence>
<feature type="region of interest" description="Disordered" evidence="3">
    <location>
        <begin position="1"/>
        <end position="58"/>
    </location>
</feature>
<reference evidence="4 5" key="1">
    <citation type="submission" date="2022-05" db="EMBL/GenBank/DDBJ databases">
        <title>A multi-omics perspective on studying reproductive biology in Daphnia sinensis.</title>
        <authorList>
            <person name="Jia J."/>
        </authorList>
    </citation>
    <scope>NUCLEOTIDE SEQUENCE [LARGE SCALE GENOMIC DNA]</scope>
    <source>
        <strain evidence="4 5">WSL</strain>
    </source>
</reference>
<feature type="region of interest" description="Disordered" evidence="3">
    <location>
        <begin position="177"/>
        <end position="254"/>
    </location>
</feature>
<evidence type="ECO:0000313" key="4">
    <source>
        <dbReference type="EMBL" id="KAI9560389.1"/>
    </source>
</evidence>
<comment type="caution">
    <text evidence="4">The sequence shown here is derived from an EMBL/GenBank/DDBJ whole genome shotgun (WGS) entry which is preliminary data.</text>
</comment>
<protein>
    <recommendedName>
        <fullName evidence="6">Protein FAM114A2</fullName>
    </recommendedName>
</protein>
<feature type="compositionally biased region" description="Low complexity" evidence="3">
    <location>
        <begin position="232"/>
        <end position="242"/>
    </location>
</feature>
<proteinExistence type="inferred from homology"/>
<feature type="compositionally biased region" description="Polar residues" evidence="3">
    <location>
        <begin position="31"/>
        <end position="44"/>
    </location>
</feature>
<feature type="region of interest" description="Disordered" evidence="3">
    <location>
        <begin position="124"/>
        <end position="148"/>
    </location>
</feature>
<feature type="compositionally biased region" description="Polar residues" evidence="3">
    <location>
        <begin position="136"/>
        <end position="148"/>
    </location>
</feature>
<comment type="similarity">
    <text evidence="1">Belongs to the FAM114 family.</text>
</comment>
<sequence>MSNSDSDDDEFESADEGDESTDESCNEEECTSTGNISAVQTGLSNVKEEISKEADEEKPIAAPKLIGIVDTPNNSDIPLCLSEEFPHNKELQDVKATSVEDQIVLTHEIPQSGSTLDKVHLGDAQAHQEDKKNETTELQENVPTNFDTDSLPKAVVETIPSTEEICEDVQVPSQIVNKTSTTRNISNRGKVRSKPTLGAKKLGAVKLSQPPESPNPALSKTDSKEIYKEAITSSAQQASTSSNPNPSDDGWGWFAPPKSLMSSVASLTNQILSTVENGLNIPEPEDLAKEDMLFADKKCPEVEEQVPKQPAQEEKTAGFTQLSLFGGVSNITKFVENTGSSLFSTGLDTLELLGKKTIDVLQQSDPGLKRTKAVLANPLHGSQDRPCLSQILREAKEISEVASTDSTSATGASESVTPKFSALFELHNGIVHLEALEMLSQQCQNRVAPQIRRLPSQRKAIVDEIAVLCSRTDDTEDNDCANSDMLDLQALEQNLSSCFDRISLELSLKKLMNAFRDGMSDSVEDSSSLEVYRRALDSLALVTSLVVELFHKGAELILMASKPSNPAVGARLEAETFQSVTNVLAAEISKLGSHHANKIIWVKDADHTNYSTDIYYEASNCRSYLENALKLMIPILQSRVF</sequence>
<dbReference type="EMBL" id="WJBH02000004">
    <property type="protein sequence ID" value="KAI9560389.1"/>
    <property type="molecule type" value="Genomic_DNA"/>
</dbReference>
<dbReference type="AlphaFoldDB" id="A0AAD5KTM1"/>
<feature type="compositionally biased region" description="Basic and acidic residues" evidence="3">
    <location>
        <begin position="124"/>
        <end position="135"/>
    </location>
</feature>
<dbReference type="Pfam" id="PF05334">
    <property type="entry name" value="DUF719"/>
    <property type="match status" value="1"/>
</dbReference>
<evidence type="ECO:0000256" key="1">
    <source>
        <dbReference type="ARBA" id="ARBA00006903"/>
    </source>
</evidence>
<gene>
    <name evidence="4" type="ORF">GHT06_014406</name>
</gene>
<feature type="compositionally biased region" description="Basic and acidic residues" evidence="3">
    <location>
        <begin position="46"/>
        <end position="58"/>
    </location>
</feature>
<evidence type="ECO:0008006" key="6">
    <source>
        <dbReference type="Google" id="ProtNLM"/>
    </source>
</evidence>
<accession>A0AAD5KTM1</accession>
<feature type="compositionally biased region" description="Polar residues" evidence="3">
    <location>
        <begin position="177"/>
        <end position="187"/>
    </location>
</feature>